<accession>W9H197</accession>
<dbReference type="PRINTS" id="PR00413">
    <property type="entry name" value="HADHALOGNASE"/>
</dbReference>
<evidence type="ECO:0000313" key="1">
    <source>
        <dbReference type="EMBL" id="EWY38487.1"/>
    </source>
</evidence>
<dbReference type="SFLD" id="SFLDS00003">
    <property type="entry name" value="Haloacid_Dehalogenase"/>
    <property type="match status" value="1"/>
</dbReference>
<dbReference type="SUPFAM" id="SSF56784">
    <property type="entry name" value="HAD-like"/>
    <property type="match status" value="1"/>
</dbReference>
<gene>
    <name evidence="1" type="ORF">N825_13470</name>
</gene>
<sequence>MMRAVLWDIDGTLLDSEPHHFNSFVAVCESHGQTLAKADYDRLLGRSMAEVYAMLNAVQPLPLDLPDFAAACSDHYVTHVAKVPARRGALEQVAELARAGVLQACVSNSARRVVEANMGVIAMPEALRFALSRDDVTKGKPDPEPYLRAAERLGMAPEDCVVVEDSPIGARAAKAAGMVTIAWPQHATLEFDAVDLIIADLREVDWTNPLQGRKITANH</sequence>
<reference evidence="1 2" key="1">
    <citation type="submission" date="2013-08" db="EMBL/GenBank/DDBJ databases">
        <title>The genome sequence of Skermanella stibiiresistens.</title>
        <authorList>
            <person name="Zhu W."/>
            <person name="Wang G."/>
        </authorList>
    </citation>
    <scope>NUCLEOTIDE SEQUENCE [LARGE SCALE GENOMIC DNA]</scope>
    <source>
        <strain evidence="1 2">SB22</strain>
    </source>
</reference>
<dbReference type="InterPro" id="IPR023198">
    <property type="entry name" value="PGP-like_dom2"/>
</dbReference>
<dbReference type="Pfam" id="PF13419">
    <property type="entry name" value="HAD_2"/>
    <property type="match status" value="1"/>
</dbReference>
<comment type="caution">
    <text evidence="1">The sequence shown here is derived from an EMBL/GenBank/DDBJ whole genome shotgun (WGS) entry which is preliminary data.</text>
</comment>
<protein>
    <submittedName>
        <fullName evidence="1">HAD family hydrolase</fullName>
    </submittedName>
</protein>
<dbReference type="EMBL" id="AVFL01000018">
    <property type="protein sequence ID" value="EWY38487.1"/>
    <property type="molecule type" value="Genomic_DNA"/>
</dbReference>
<dbReference type="RefSeq" id="WP_037457181.1">
    <property type="nucleotide sequence ID" value="NZ_AVFL01000018.1"/>
</dbReference>
<proteinExistence type="predicted"/>
<dbReference type="Proteomes" id="UP000019486">
    <property type="component" value="Unassembled WGS sequence"/>
</dbReference>
<keyword evidence="1" id="KW-0378">Hydrolase</keyword>
<dbReference type="OrthoDB" id="9800058at2"/>
<dbReference type="AlphaFoldDB" id="W9H197"/>
<dbReference type="InterPro" id="IPR006439">
    <property type="entry name" value="HAD-SF_hydro_IA"/>
</dbReference>
<dbReference type="InterPro" id="IPR051806">
    <property type="entry name" value="HAD-like_SPP"/>
</dbReference>
<dbReference type="PANTHER" id="PTHR43481">
    <property type="entry name" value="FRUCTOSE-1-PHOSPHATE PHOSPHATASE"/>
    <property type="match status" value="1"/>
</dbReference>
<dbReference type="NCBIfam" id="TIGR01509">
    <property type="entry name" value="HAD-SF-IA-v3"/>
    <property type="match status" value="1"/>
</dbReference>
<evidence type="ECO:0000313" key="2">
    <source>
        <dbReference type="Proteomes" id="UP000019486"/>
    </source>
</evidence>
<dbReference type="SFLD" id="SFLDG01129">
    <property type="entry name" value="C1.5:_HAD__Beta-PGM__Phosphata"/>
    <property type="match status" value="1"/>
</dbReference>
<dbReference type="InterPro" id="IPR036412">
    <property type="entry name" value="HAD-like_sf"/>
</dbReference>
<dbReference type="STRING" id="1385369.N825_13470"/>
<dbReference type="GO" id="GO:0050308">
    <property type="term" value="F:sugar-phosphatase activity"/>
    <property type="evidence" value="ECO:0007669"/>
    <property type="project" value="TreeGrafter"/>
</dbReference>
<keyword evidence="2" id="KW-1185">Reference proteome</keyword>
<dbReference type="InterPro" id="IPR041492">
    <property type="entry name" value="HAD_2"/>
</dbReference>
<dbReference type="Gene3D" id="1.10.150.240">
    <property type="entry name" value="Putative phosphatase, domain 2"/>
    <property type="match status" value="1"/>
</dbReference>
<organism evidence="1 2">
    <name type="scientific">Skermanella stibiiresistens SB22</name>
    <dbReference type="NCBI Taxonomy" id="1385369"/>
    <lineage>
        <taxon>Bacteria</taxon>
        <taxon>Pseudomonadati</taxon>
        <taxon>Pseudomonadota</taxon>
        <taxon>Alphaproteobacteria</taxon>
        <taxon>Rhodospirillales</taxon>
        <taxon>Azospirillaceae</taxon>
        <taxon>Skermanella</taxon>
    </lineage>
</organism>
<name>W9H197_9PROT</name>
<dbReference type="PANTHER" id="PTHR43481:SF4">
    <property type="entry name" value="GLYCEROL-1-PHOSPHATE PHOSPHOHYDROLASE 1-RELATED"/>
    <property type="match status" value="1"/>
</dbReference>
<dbReference type="Gene3D" id="3.40.50.1000">
    <property type="entry name" value="HAD superfamily/HAD-like"/>
    <property type="match status" value="1"/>
</dbReference>
<dbReference type="InterPro" id="IPR023214">
    <property type="entry name" value="HAD_sf"/>
</dbReference>